<accession>A0A9P6CI69</accession>
<keyword evidence="3" id="KW-1185">Reference proteome</keyword>
<evidence type="ECO:0000256" key="1">
    <source>
        <dbReference type="SAM" id="Phobius"/>
    </source>
</evidence>
<sequence length="63" mass="7230">MRNIYITFRIFHLCQTTFPAVTIFDFGTQLIANNRLGNEVFAIVFVDLVLIYTGFGLKSKIAR</sequence>
<name>A0A9P6CI69_9AGAR</name>
<evidence type="ECO:0000313" key="2">
    <source>
        <dbReference type="EMBL" id="KAF9461573.1"/>
    </source>
</evidence>
<dbReference type="Proteomes" id="UP000807353">
    <property type="component" value="Unassembled WGS sequence"/>
</dbReference>
<dbReference type="AlphaFoldDB" id="A0A9P6CI69"/>
<keyword evidence="1" id="KW-0472">Membrane</keyword>
<keyword evidence="1" id="KW-0812">Transmembrane</keyword>
<dbReference type="EMBL" id="MU150282">
    <property type="protein sequence ID" value="KAF9461573.1"/>
    <property type="molecule type" value="Genomic_DNA"/>
</dbReference>
<organism evidence="2 3">
    <name type="scientific">Collybia nuda</name>
    <dbReference type="NCBI Taxonomy" id="64659"/>
    <lineage>
        <taxon>Eukaryota</taxon>
        <taxon>Fungi</taxon>
        <taxon>Dikarya</taxon>
        <taxon>Basidiomycota</taxon>
        <taxon>Agaricomycotina</taxon>
        <taxon>Agaricomycetes</taxon>
        <taxon>Agaricomycetidae</taxon>
        <taxon>Agaricales</taxon>
        <taxon>Tricholomatineae</taxon>
        <taxon>Clitocybaceae</taxon>
        <taxon>Collybia</taxon>
    </lineage>
</organism>
<comment type="caution">
    <text evidence="2">The sequence shown here is derived from an EMBL/GenBank/DDBJ whole genome shotgun (WGS) entry which is preliminary data.</text>
</comment>
<evidence type="ECO:0000313" key="3">
    <source>
        <dbReference type="Proteomes" id="UP000807353"/>
    </source>
</evidence>
<reference evidence="2" key="1">
    <citation type="submission" date="2020-11" db="EMBL/GenBank/DDBJ databases">
        <authorList>
            <consortium name="DOE Joint Genome Institute"/>
            <person name="Ahrendt S."/>
            <person name="Riley R."/>
            <person name="Andreopoulos W."/>
            <person name="Labutti K."/>
            <person name="Pangilinan J."/>
            <person name="Ruiz-Duenas F.J."/>
            <person name="Barrasa J.M."/>
            <person name="Sanchez-Garcia M."/>
            <person name="Camarero S."/>
            <person name="Miyauchi S."/>
            <person name="Serrano A."/>
            <person name="Linde D."/>
            <person name="Babiker R."/>
            <person name="Drula E."/>
            <person name="Ayuso-Fernandez I."/>
            <person name="Pacheco R."/>
            <person name="Padilla G."/>
            <person name="Ferreira P."/>
            <person name="Barriuso J."/>
            <person name="Kellner H."/>
            <person name="Castanera R."/>
            <person name="Alfaro M."/>
            <person name="Ramirez L."/>
            <person name="Pisabarro A.G."/>
            <person name="Kuo A."/>
            <person name="Tritt A."/>
            <person name="Lipzen A."/>
            <person name="He G."/>
            <person name="Yan M."/>
            <person name="Ng V."/>
            <person name="Cullen D."/>
            <person name="Martin F."/>
            <person name="Rosso M.-N."/>
            <person name="Henrissat B."/>
            <person name="Hibbett D."/>
            <person name="Martinez A.T."/>
            <person name="Grigoriev I.V."/>
        </authorList>
    </citation>
    <scope>NUCLEOTIDE SEQUENCE</scope>
    <source>
        <strain evidence="2">CBS 247.69</strain>
    </source>
</reference>
<gene>
    <name evidence="2" type="ORF">BDZ94DRAFT_1263400</name>
</gene>
<keyword evidence="1" id="KW-1133">Transmembrane helix</keyword>
<feature type="transmembrane region" description="Helical" evidence="1">
    <location>
        <begin position="40"/>
        <end position="57"/>
    </location>
</feature>
<proteinExistence type="predicted"/>
<protein>
    <submittedName>
        <fullName evidence="2">Uncharacterized protein</fullName>
    </submittedName>
</protein>